<accession>A0AAD3Y4T6</accession>
<gene>
    <name evidence="2" type="ORF">Nepgr_031450</name>
</gene>
<dbReference type="AlphaFoldDB" id="A0AAD3Y4T6"/>
<comment type="caution">
    <text evidence="2">The sequence shown here is derived from an EMBL/GenBank/DDBJ whole genome shotgun (WGS) entry which is preliminary data.</text>
</comment>
<feature type="region of interest" description="Disordered" evidence="1">
    <location>
        <begin position="139"/>
        <end position="198"/>
    </location>
</feature>
<feature type="region of interest" description="Disordered" evidence="1">
    <location>
        <begin position="211"/>
        <end position="255"/>
    </location>
</feature>
<evidence type="ECO:0000256" key="1">
    <source>
        <dbReference type="SAM" id="MobiDB-lite"/>
    </source>
</evidence>
<feature type="compositionally biased region" description="Basic and acidic residues" evidence="1">
    <location>
        <begin position="236"/>
        <end position="255"/>
    </location>
</feature>
<evidence type="ECO:0000313" key="3">
    <source>
        <dbReference type="Proteomes" id="UP001279734"/>
    </source>
</evidence>
<feature type="compositionally biased region" description="Polar residues" evidence="1">
    <location>
        <begin position="188"/>
        <end position="198"/>
    </location>
</feature>
<proteinExistence type="predicted"/>
<protein>
    <submittedName>
        <fullName evidence="2">Uncharacterized protein</fullName>
    </submittedName>
</protein>
<evidence type="ECO:0000313" key="2">
    <source>
        <dbReference type="EMBL" id="GMH29607.1"/>
    </source>
</evidence>
<name>A0AAD3Y4T6_NEPGR</name>
<dbReference type="Proteomes" id="UP001279734">
    <property type="component" value="Unassembled WGS sequence"/>
</dbReference>
<sequence>MLPHPPLSTRGKRGPDVPCFPSPLGVTLAALFHGLPNSIRSFDELAGAFTAVRLRQKGRRGNHGSGSASDDKMKASSGFGPFHCEARRIPHLSDELKLNAFVATLAAGDFFKHLSYQRPQTFREAETIARVYITAEEANEAKRPERVDRPPEAPRASGGRKRDSDSLRYSERRKQQRPPPGPKKDYSRTSLTPLNDSRANILMQIQDEKFFKWPKRPEGPKWAGRSTASLPSRSGHPTENRTTWREIEERSGVDT</sequence>
<reference evidence="2" key="1">
    <citation type="submission" date="2023-05" db="EMBL/GenBank/DDBJ databases">
        <title>Nepenthes gracilis genome sequencing.</title>
        <authorList>
            <person name="Fukushima K."/>
        </authorList>
    </citation>
    <scope>NUCLEOTIDE SEQUENCE</scope>
    <source>
        <strain evidence="2">SING2019-196</strain>
    </source>
</reference>
<feature type="compositionally biased region" description="Polar residues" evidence="1">
    <location>
        <begin position="226"/>
        <end position="235"/>
    </location>
</feature>
<feature type="compositionally biased region" description="Basic and acidic residues" evidence="1">
    <location>
        <begin position="160"/>
        <end position="173"/>
    </location>
</feature>
<dbReference type="EMBL" id="BSYO01000036">
    <property type="protein sequence ID" value="GMH29607.1"/>
    <property type="molecule type" value="Genomic_DNA"/>
</dbReference>
<organism evidence="2 3">
    <name type="scientific">Nepenthes gracilis</name>
    <name type="common">Slender pitcher plant</name>
    <dbReference type="NCBI Taxonomy" id="150966"/>
    <lineage>
        <taxon>Eukaryota</taxon>
        <taxon>Viridiplantae</taxon>
        <taxon>Streptophyta</taxon>
        <taxon>Embryophyta</taxon>
        <taxon>Tracheophyta</taxon>
        <taxon>Spermatophyta</taxon>
        <taxon>Magnoliopsida</taxon>
        <taxon>eudicotyledons</taxon>
        <taxon>Gunneridae</taxon>
        <taxon>Pentapetalae</taxon>
        <taxon>Caryophyllales</taxon>
        <taxon>Nepenthaceae</taxon>
        <taxon>Nepenthes</taxon>
    </lineage>
</organism>
<keyword evidence="3" id="KW-1185">Reference proteome</keyword>
<feature type="compositionally biased region" description="Basic and acidic residues" evidence="1">
    <location>
        <begin position="139"/>
        <end position="152"/>
    </location>
</feature>